<keyword evidence="1" id="KW-0472">Membrane</keyword>
<evidence type="ECO:0000256" key="1">
    <source>
        <dbReference type="SAM" id="Phobius"/>
    </source>
</evidence>
<accession>A0A345PET7</accession>
<dbReference type="OrthoDB" id="2721247at2"/>
<dbReference type="RefSeq" id="WP_114915812.1">
    <property type="nucleotide sequence ID" value="NZ_CP024848.1"/>
</dbReference>
<protein>
    <submittedName>
        <fullName evidence="2">Uncharacterized protein</fullName>
    </submittedName>
</protein>
<evidence type="ECO:0000313" key="3">
    <source>
        <dbReference type="Proteomes" id="UP000253908"/>
    </source>
</evidence>
<name>A0A345PET7_9BACI</name>
<dbReference type="Proteomes" id="UP000253908">
    <property type="component" value="Chromosome"/>
</dbReference>
<dbReference type="KEGG" id="ocn:CUC15_06110"/>
<gene>
    <name evidence="2" type="ORF">CUC15_06110</name>
</gene>
<reference evidence="3" key="1">
    <citation type="submission" date="2017-11" db="EMBL/GenBank/DDBJ databases">
        <authorList>
            <person name="Zhu W."/>
        </authorList>
    </citation>
    <scope>NUCLEOTIDE SEQUENCE [LARGE SCALE GENOMIC DNA]</scope>
    <source>
        <strain evidence="3">160</strain>
    </source>
</reference>
<keyword evidence="1" id="KW-0812">Transmembrane</keyword>
<feature type="transmembrane region" description="Helical" evidence="1">
    <location>
        <begin position="35"/>
        <end position="53"/>
    </location>
</feature>
<evidence type="ECO:0000313" key="2">
    <source>
        <dbReference type="EMBL" id="AXI08517.1"/>
    </source>
</evidence>
<dbReference type="AlphaFoldDB" id="A0A345PET7"/>
<sequence>MELIIILVLVLGIASLVNKIYDRVNIDNYSPIWEYFAKAFLYGIITVFTMFYGKESLDEVSPLEWAIVAVSAIEGTGNYINYVKESKKIKSKKTKK</sequence>
<keyword evidence="1" id="KW-1133">Transmembrane helix</keyword>
<keyword evidence="3" id="KW-1185">Reference proteome</keyword>
<organism evidence="2 3">
    <name type="scientific">Oceanobacillus zhaokaii</name>
    <dbReference type="NCBI Taxonomy" id="2052660"/>
    <lineage>
        <taxon>Bacteria</taxon>
        <taxon>Bacillati</taxon>
        <taxon>Bacillota</taxon>
        <taxon>Bacilli</taxon>
        <taxon>Bacillales</taxon>
        <taxon>Bacillaceae</taxon>
        <taxon>Oceanobacillus</taxon>
    </lineage>
</organism>
<proteinExistence type="predicted"/>
<dbReference type="EMBL" id="CP024848">
    <property type="protein sequence ID" value="AXI08517.1"/>
    <property type="molecule type" value="Genomic_DNA"/>
</dbReference>